<evidence type="ECO:0000256" key="1">
    <source>
        <dbReference type="PROSITE-ProRule" id="PRU00175"/>
    </source>
</evidence>
<dbReference type="EMBL" id="OX451738">
    <property type="protein sequence ID" value="CAI8603956.1"/>
    <property type="molecule type" value="Genomic_DNA"/>
</dbReference>
<dbReference type="PROSITE" id="PS50089">
    <property type="entry name" value="ZF_RING_2"/>
    <property type="match status" value="1"/>
</dbReference>
<keyword evidence="2" id="KW-0812">Transmembrane</keyword>
<dbReference type="CDD" id="cd16454">
    <property type="entry name" value="RING-H2_PA-TM-RING"/>
    <property type="match status" value="1"/>
</dbReference>
<feature type="domain" description="RING-type" evidence="3">
    <location>
        <begin position="104"/>
        <end position="146"/>
    </location>
</feature>
<keyword evidence="2" id="KW-1133">Transmembrane helix</keyword>
<dbReference type="GO" id="GO:0008270">
    <property type="term" value="F:zinc ion binding"/>
    <property type="evidence" value="ECO:0007669"/>
    <property type="project" value="UniProtKB-KW"/>
</dbReference>
<organism evidence="4 5">
    <name type="scientific">Vicia faba</name>
    <name type="common">Broad bean</name>
    <name type="synonym">Faba vulgaris</name>
    <dbReference type="NCBI Taxonomy" id="3906"/>
    <lineage>
        <taxon>Eukaryota</taxon>
        <taxon>Viridiplantae</taxon>
        <taxon>Streptophyta</taxon>
        <taxon>Embryophyta</taxon>
        <taxon>Tracheophyta</taxon>
        <taxon>Spermatophyta</taxon>
        <taxon>Magnoliopsida</taxon>
        <taxon>eudicotyledons</taxon>
        <taxon>Gunneridae</taxon>
        <taxon>Pentapetalae</taxon>
        <taxon>rosids</taxon>
        <taxon>fabids</taxon>
        <taxon>Fabales</taxon>
        <taxon>Fabaceae</taxon>
        <taxon>Papilionoideae</taxon>
        <taxon>50 kb inversion clade</taxon>
        <taxon>NPAAA clade</taxon>
        <taxon>Hologalegina</taxon>
        <taxon>IRL clade</taxon>
        <taxon>Fabeae</taxon>
        <taxon>Vicia</taxon>
    </lineage>
</organism>
<evidence type="ECO:0000313" key="5">
    <source>
        <dbReference type="Proteomes" id="UP001157006"/>
    </source>
</evidence>
<accession>A0AAV1A0H7</accession>
<keyword evidence="5" id="KW-1185">Reference proteome</keyword>
<dbReference type="SUPFAM" id="SSF57850">
    <property type="entry name" value="RING/U-box"/>
    <property type="match status" value="1"/>
</dbReference>
<evidence type="ECO:0000313" key="4">
    <source>
        <dbReference type="EMBL" id="CAI8603956.1"/>
    </source>
</evidence>
<dbReference type="InterPro" id="IPR013083">
    <property type="entry name" value="Znf_RING/FYVE/PHD"/>
</dbReference>
<keyword evidence="1" id="KW-0479">Metal-binding</keyword>
<proteinExistence type="predicted"/>
<dbReference type="Pfam" id="PF13639">
    <property type="entry name" value="zf-RING_2"/>
    <property type="match status" value="1"/>
</dbReference>
<keyword evidence="2" id="KW-0472">Membrane</keyword>
<dbReference type="PANTHER" id="PTHR46719:SF14">
    <property type="entry name" value="TRANSCRIPTION FACTOR C2H2 FAMILY-RELATED"/>
    <property type="match status" value="1"/>
</dbReference>
<feature type="transmembrane region" description="Helical" evidence="2">
    <location>
        <begin position="12"/>
        <end position="34"/>
    </location>
</feature>
<dbReference type="AlphaFoldDB" id="A0AAV1A0H7"/>
<keyword evidence="1" id="KW-0863">Zinc-finger</keyword>
<dbReference type="PANTHER" id="PTHR46719">
    <property type="entry name" value="TRANSCRIPTION FACTOR C2H2 FAMILY-RELATED"/>
    <property type="match status" value="1"/>
</dbReference>
<dbReference type="Gene3D" id="3.30.40.10">
    <property type="entry name" value="Zinc/RING finger domain, C3HC4 (zinc finger)"/>
    <property type="match status" value="1"/>
</dbReference>
<reference evidence="4 5" key="1">
    <citation type="submission" date="2023-01" db="EMBL/GenBank/DDBJ databases">
        <authorList>
            <person name="Kreplak J."/>
        </authorList>
    </citation>
    <scope>NUCLEOTIDE SEQUENCE [LARGE SCALE GENOMIC DNA]</scope>
</reference>
<keyword evidence="1" id="KW-0862">Zinc</keyword>
<dbReference type="InterPro" id="IPR045899">
    <property type="entry name" value="ATL71-like"/>
</dbReference>
<gene>
    <name evidence="4" type="ORF">VFH_III110040</name>
</gene>
<name>A0AAV1A0H7_VICFA</name>
<dbReference type="SMART" id="SM00184">
    <property type="entry name" value="RING"/>
    <property type="match status" value="1"/>
</dbReference>
<dbReference type="InterPro" id="IPR001841">
    <property type="entry name" value="Znf_RING"/>
</dbReference>
<protein>
    <recommendedName>
        <fullName evidence="3">RING-type domain-containing protein</fullName>
    </recommendedName>
</protein>
<dbReference type="Proteomes" id="UP001157006">
    <property type="component" value="Chromosome 3"/>
</dbReference>
<evidence type="ECO:0000256" key="2">
    <source>
        <dbReference type="SAM" id="Phobius"/>
    </source>
</evidence>
<evidence type="ECO:0000259" key="3">
    <source>
        <dbReference type="PROSITE" id="PS50089"/>
    </source>
</evidence>
<sequence length="152" mass="17108">MNIHDPEFRKMGYFILFLVCLIIVTLIVTIASYLCTLPTLSPLPPNSIARETNNHTTITVVVEPADQNTANVCRSYDQISTLPRLSEVKMCNSNNINSVGSCCCSICLMDYREADLLRMLPGCGHFFHVACVDPWLRMNLTCPVCRKTYRSV</sequence>